<accession>A0A834LE44</accession>
<dbReference type="EMBL" id="WJXA01000009">
    <property type="protein sequence ID" value="KAF7132390.1"/>
    <property type="molecule type" value="Genomic_DNA"/>
</dbReference>
<dbReference type="OrthoDB" id="642536at2759"/>
<keyword evidence="4" id="KW-1185">Reference proteome</keyword>
<dbReference type="InterPro" id="IPR050942">
    <property type="entry name" value="F-box_BR-signaling"/>
</dbReference>
<organism evidence="3 4">
    <name type="scientific">Rhododendron simsii</name>
    <name type="common">Sims's rhododendron</name>
    <dbReference type="NCBI Taxonomy" id="118357"/>
    <lineage>
        <taxon>Eukaryota</taxon>
        <taxon>Viridiplantae</taxon>
        <taxon>Streptophyta</taxon>
        <taxon>Embryophyta</taxon>
        <taxon>Tracheophyta</taxon>
        <taxon>Spermatophyta</taxon>
        <taxon>Magnoliopsida</taxon>
        <taxon>eudicotyledons</taxon>
        <taxon>Gunneridae</taxon>
        <taxon>Pentapetalae</taxon>
        <taxon>asterids</taxon>
        <taxon>Ericales</taxon>
        <taxon>Ericaceae</taxon>
        <taxon>Ericoideae</taxon>
        <taxon>Rhodoreae</taxon>
        <taxon>Rhododendron</taxon>
    </lineage>
</organism>
<dbReference type="PANTHER" id="PTHR44259:SF15">
    <property type="entry name" value="F-BOX PROTEIN KIB2-RELATED"/>
    <property type="match status" value="1"/>
</dbReference>
<dbReference type="Pfam" id="PF03478">
    <property type="entry name" value="Beta-prop_KIB1-4"/>
    <property type="match status" value="1"/>
</dbReference>
<evidence type="ECO:0000259" key="2">
    <source>
        <dbReference type="Pfam" id="PF03478"/>
    </source>
</evidence>
<feature type="domain" description="KIB1-4 beta-propeller" evidence="2">
    <location>
        <begin position="50"/>
        <end position="387"/>
    </location>
</feature>
<dbReference type="AlphaFoldDB" id="A0A834LE44"/>
<evidence type="ECO:0000313" key="3">
    <source>
        <dbReference type="EMBL" id="KAF7132390.1"/>
    </source>
</evidence>
<comment type="caution">
    <text evidence="3">The sequence shown here is derived from an EMBL/GenBank/DDBJ whole genome shotgun (WGS) entry which is preliminary data.</text>
</comment>
<evidence type="ECO:0000256" key="1">
    <source>
        <dbReference type="SAM" id="MobiDB-lite"/>
    </source>
</evidence>
<protein>
    <recommendedName>
        <fullName evidence="2">KIB1-4 beta-propeller domain-containing protein</fullName>
    </recommendedName>
</protein>
<dbReference type="Proteomes" id="UP000626092">
    <property type="component" value="Unassembled WGS sequence"/>
</dbReference>
<feature type="compositionally biased region" description="Polar residues" evidence="1">
    <location>
        <begin position="7"/>
        <end position="24"/>
    </location>
</feature>
<gene>
    <name evidence="3" type="ORF">RHSIM_Rhsim09G0042100</name>
</gene>
<reference evidence="3" key="1">
    <citation type="submission" date="2019-11" db="EMBL/GenBank/DDBJ databases">
        <authorList>
            <person name="Liu Y."/>
            <person name="Hou J."/>
            <person name="Li T.-Q."/>
            <person name="Guan C.-H."/>
            <person name="Wu X."/>
            <person name="Wu H.-Z."/>
            <person name="Ling F."/>
            <person name="Zhang R."/>
            <person name="Shi X.-G."/>
            <person name="Ren J.-P."/>
            <person name="Chen E.-F."/>
            <person name="Sun J.-M."/>
        </authorList>
    </citation>
    <scope>NUCLEOTIDE SEQUENCE</scope>
    <source>
        <strain evidence="3">Adult_tree_wgs_1</strain>
        <tissue evidence="3">Leaves</tissue>
    </source>
</reference>
<evidence type="ECO:0000313" key="4">
    <source>
        <dbReference type="Proteomes" id="UP000626092"/>
    </source>
</evidence>
<name>A0A834LE44_RHOSS</name>
<dbReference type="InterPro" id="IPR005174">
    <property type="entry name" value="KIB1-4_b-propeller"/>
</dbReference>
<proteinExistence type="predicted"/>
<sequence length="417" mass="47243">MAPLRAKNQTHNSRVSPYPSSTLQSPLQKTPFLILLPSLEETHEDHSVSFLNLDAKRVHRTKNALNRQLRRSRFVGSSHGWLLLLDECADPYLFEPFSCRRVSLPPKETFPHVIGVSGSAEHGFDVEYVHGARRSHVRRSVTTKELQECLVLKAILSSDPSHGNGEDYLVMAIFGCDAKVAVCKHGDSAWNDLDGKNRPYCDIICHKNRLFALSETGSVESWDFGGPLLVKTMDFHPLYICSKRVPETTCAYHDRERFSSRCYLAESCGNLLLVERHVGEFVSDNGEAVREADLLSDECSHPLVYPYKTLEFTVYRLNFMQQKLEEVESLGDNALFLGGNHSMSLPAAGTAQHPSRCKKNSIYFTDDYWERMEEDYSYGGHDVGVFSLGDRSVKPLKHLDLLHRIDPPPFWLVPNDM</sequence>
<feature type="region of interest" description="Disordered" evidence="1">
    <location>
        <begin position="1"/>
        <end position="24"/>
    </location>
</feature>
<dbReference type="PANTHER" id="PTHR44259">
    <property type="entry name" value="OS07G0183000 PROTEIN-RELATED"/>
    <property type="match status" value="1"/>
</dbReference>